<evidence type="ECO:0000256" key="5">
    <source>
        <dbReference type="ARBA" id="ARBA00023242"/>
    </source>
</evidence>
<feature type="region of interest" description="Disordered" evidence="7">
    <location>
        <begin position="166"/>
        <end position="220"/>
    </location>
</feature>
<evidence type="ECO:0000256" key="3">
    <source>
        <dbReference type="ARBA" id="ARBA00022517"/>
    </source>
</evidence>
<dbReference type="GO" id="GO:0034399">
    <property type="term" value="C:nuclear periphery"/>
    <property type="evidence" value="ECO:0007669"/>
    <property type="project" value="TreeGrafter"/>
</dbReference>
<keyword evidence="3" id="KW-0690">Ribosome biogenesis</keyword>
<dbReference type="GO" id="GO:0006364">
    <property type="term" value="P:rRNA processing"/>
    <property type="evidence" value="ECO:0007669"/>
    <property type="project" value="TreeGrafter"/>
</dbReference>
<dbReference type="PANTHER" id="PTHR13028">
    <property type="entry name" value="RRNA PROCESSING PROTEIN EBNA1-BINDING PROTEIN-RELATED"/>
    <property type="match status" value="1"/>
</dbReference>
<reference evidence="9" key="1">
    <citation type="journal article" date="2018" name="Nat. Microbiol.">
        <title>Leveraging single-cell genomics to expand the fungal tree of life.</title>
        <authorList>
            <person name="Ahrendt S.R."/>
            <person name="Quandt C.A."/>
            <person name="Ciobanu D."/>
            <person name="Clum A."/>
            <person name="Salamov A."/>
            <person name="Andreopoulos B."/>
            <person name="Cheng J.F."/>
            <person name="Woyke T."/>
            <person name="Pelin A."/>
            <person name="Henrissat B."/>
            <person name="Reynolds N.K."/>
            <person name="Benny G.L."/>
            <person name="Smith M.E."/>
            <person name="James T.Y."/>
            <person name="Grigoriev I.V."/>
        </authorList>
    </citation>
    <scope>NUCLEOTIDE SEQUENCE [LARGE SCALE GENOMIC DNA]</scope>
    <source>
        <strain evidence="9">ATCC 52028</strain>
    </source>
</reference>
<accession>A0A4P9X1P6</accession>
<protein>
    <submittedName>
        <fullName evidence="8">Eukaryotic rRNA processing</fullName>
    </submittedName>
</protein>
<dbReference type="PANTHER" id="PTHR13028:SF0">
    <property type="entry name" value="RRNA-PROCESSING PROTEIN EBP2-RELATED"/>
    <property type="match status" value="1"/>
</dbReference>
<comment type="subcellular location">
    <subcellularLocation>
        <location evidence="1">Nucleus</location>
        <location evidence="1">Nucleolus</location>
    </subcellularLocation>
</comment>
<evidence type="ECO:0000256" key="2">
    <source>
        <dbReference type="ARBA" id="ARBA00007336"/>
    </source>
</evidence>
<evidence type="ECO:0000256" key="1">
    <source>
        <dbReference type="ARBA" id="ARBA00004604"/>
    </source>
</evidence>
<dbReference type="Pfam" id="PF05890">
    <property type="entry name" value="Ebp2"/>
    <property type="match status" value="1"/>
</dbReference>
<feature type="non-terminal residue" evidence="8">
    <location>
        <position position="220"/>
    </location>
</feature>
<gene>
    <name evidence="8" type="ORF">CAUPRSCDRAFT_2303</name>
</gene>
<sequence length="220" mass="24311">ARLKEFALSTVVGQPFSTYQVCTVARPEADPESTERDDLKREASFRAQAKAATMVAIQILHKEGAPVFRPSDYFAEMVKTDEHMSKLKKKLLAEAEALKASEQARKQRENKKFGKKVQHATMMDRLEQKKDSLEKIKLARRKVASQANTKGDFDAVDGADDQFAVELDDAPAKKTGTPFDRKSKPAVGASKRGGAGGGRMPRSARDDKYGFGGKKRFSKS</sequence>
<dbReference type="GO" id="GO:0005730">
    <property type="term" value="C:nucleolus"/>
    <property type="evidence" value="ECO:0007669"/>
    <property type="project" value="UniProtKB-SubCell"/>
</dbReference>
<name>A0A4P9X1P6_9FUNG</name>
<keyword evidence="5" id="KW-0539">Nucleus</keyword>
<feature type="coiled-coil region" evidence="6">
    <location>
        <begin position="92"/>
        <end position="136"/>
    </location>
</feature>
<evidence type="ECO:0000313" key="8">
    <source>
        <dbReference type="EMBL" id="RKO97796.1"/>
    </source>
</evidence>
<dbReference type="GO" id="GO:0042273">
    <property type="term" value="P:ribosomal large subunit biogenesis"/>
    <property type="evidence" value="ECO:0007669"/>
    <property type="project" value="TreeGrafter"/>
</dbReference>
<evidence type="ECO:0000256" key="6">
    <source>
        <dbReference type="SAM" id="Coils"/>
    </source>
</evidence>
<keyword evidence="4 6" id="KW-0175">Coiled coil</keyword>
<evidence type="ECO:0000313" key="9">
    <source>
        <dbReference type="Proteomes" id="UP000268535"/>
    </source>
</evidence>
<organism evidence="8 9">
    <name type="scientific">Caulochytrium protostelioides</name>
    <dbReference type="NCBI Taxonomy" id="1555241"/>
    <lineage>
        <taxon>Eukaryota</taxon>
        <taxon>Fungi</taxon>
        <taxon>Fungi incertae sedis</taxon>
        <taxon>Chytridiomycota</taxon>
        <taxon>Chytridiomycota incertae sedis</taxon>
        <taxon>Chytridiomycetes</taxon>
        <taxon>Caulochytriales</taxon>
        <taxon>Caulochytriaceae</taxon>
        <taxon>Caulochytrium</taxon>
    </lineage>
</organism>
<evidence type="ECO:0000256" key="7">
    <source>
        <dbReference type="SAM" id="MobiDB-lite"/>
    </source>
</evidence>
<dbReference type="GO" id="GO:0030687">
    <property type="term" value="C:preribosome, large subunit precursor"/>
    <property type="evidence" value="ECO:0007669"/>
    <property type="project" value="TreeGrafter"/>
</dbReference>
<dbReference type="InterPro" id="IPR008610">
    <property type="entry name" value="Ebp2"/>
</dbReference>
<dbReference type="EMBL" id="ML009165">
    <property type="protein sequence ID" value="RKO97796.1"/>
    <property type="molecule type" value="Genomic_DNA"/>
</dbReference>
<dbReference type="AlphaFoldDB" id="A0A4P9X1P6"/>
<evidence type="ECO:0000256" key="4">
    <source>
        <dbReference type="ARBA" id="ARBA00023054"/>
    </source>
</evidence>
<proteinExistence type="inferred from homology"/>
<comment type="similarity">
    <text evidence="2">Belongs to the EBP2 family.</text>
</comment>
<dbReference type="Proteomes" id="UP000268535">
    <property type="component" value="Unassembled WGS sequence"/>
</dbReference>
<feature type="non-terminal residue" evidence="8">
    <location>
        <position position="1"/>
    </location>
</feature>